<dbReference type="SUPFAM" id="SSF48230">
    <property type="entry name" value="Chondroitin AC/alginate lyase"/>
    <property type="match status" value="1"/>
</dbReference>
<evidence type="ECO:0000313" key="5">
    <source>
        <dbReference type="Proteomes" id="UP000321110"/>
    </source>
</evidence>
<dbReference type="InterPro" id="IPR008929">
    <property type="entry name" value="Chondroitin_lyas"/>
</dbReference>
<evidence type="ECO:0000256" key="1">
    <source>
        <dbReference type="ARBA" id="ARBA00022729"/>
    </source>
</evidence>
<reference evidence="4 5" key="1">
    <citation type="submission" date="2018-09" db="EMBL/GenBank/DDBJ databases">
        <title>Metagenome Assembled Genomes from an Advanced Water Purification Facility.</title>
        <authorList>
            <person name="Stamps B.W."/>
            <person name="Spear J.R."/>
        </authorList>
    </citation>
    <scope>NUCLEOTIDE SEQUENCE [LARGE SCALE GENOMIC DNA]</scope>
    <source>
        <strain evidence="4">Bin_52_1</strain>
    </source>
</reference>
<feature type="domain" description="Alginate lyase" evidence="3">
    <location>
        <begin position="62"/>
        <end position="302"/>
    </location>
</feature>
<sequence length="365" mass="40910">MSAKRRVLLYGGLATLLLGVLGCSRDHALVPPAGYLLAAPAAKGKPQECPEVPPPYTGALYFPSKYSGSDAARDKINARAAARYAELTGTVRELENGVNKLVARYLRDGQPASVDCALSWLDAWADADALLSEEYNHTGKSVRKWALGSVAGAYLRLKFSRSQPLVEHADEARRVEAWLGKLAERVVVDWDEQPLERRNNHQYWAAWSVMASAVILDRRDLFDWAVAQYRQGVGQVDEQGYLPRELSRQTRALAYHNYSMAPLLMIAAFAQANGLDLRAENADGLQRLARRLESGLQDPKIFQERTGYPQTLEDLQDSNRFAWLEPYCALYSCSAKTDEWRRSIEPLDTYRLGGDMTQLFSRNLP</sequence>
<dbReference type="Gene3D" id="1.50.10.100">
    <property type="entry name" value="Chondroitin AC/alginate lyase"/>
    <property type="match status" value="1"/>
</dbReference>
<dbReference type="NCBIfam" id="NF001467">
    <property type="entry name" value="PRK00325.1-2"/>
    <property type="match status" value="1"/>
</dbReference>
<dbReference type="EC" id="4.2.2.3" evidence="4"/>
<dbReference type="Pfam" id="PF05426">
    <property type="entry name" value="Alginate_lyase"/>
    <property type="match status" value="1"/>
</dbReference>
<dbReference type="GO" id="GO:0045135">
    <property type="term" value="F:poly(beta-D-mannuronate) lyase activity"/>
    <property type="evidence" value="ECO:0007669"/>
    <property type="project" value="UniProtKB-EC"/>
</dbReference>
<gene>
    <name evidence="4" type="ORF">E6Q69_13725</name>
</gene>
<proteinExistence type="predicted"/>
<accession>A0A5C7VXD6</accession>
<name>A0A5C7VXD6_AQUAC</name>
<protein>
    <submittedName>
        <fullName evidence="4">Mannuronate-specific alginate lyase</fullName>
        <ecNumber evidence="4">4.2.2.3</ecNumber>
    </submittedName>
</protein>
<evidence type="ECO:0000259" key="3">
    <source>
        <dbReference type="Pfam" id="PF05426"/>
    </source>
</evidence>
<dbReference type="PROSITE" id="PS51257">
    <property type="entry name" value="PROKAR_LIPOPROTEIN"/>
    <property type="match status" value="1"/>
</dbReference>
<comment type="caution">
    <text evidence="4">The sequence shown here is derived from an EMBL/GenBank/DDBJ whole genome shotgun (WGS) entry which is preliminary data.</text>
</comment>
<dbReference type="GO" id="GO:0042597">
    <property type="term" value="C:periplasmic space"/>
    <property type="evidence" value="ECO:0007669"/>
    <property type="project" value="InterPro"/>
</dbReference>
<dbReference type="Proteomes" id="UP000321110">
    <property type="component" value="Unassembled WGS sequence"/>
</dbReference>
<dbReference type="EMBL" id="SSFO01000231">
    <property type="protein sequence ID" value="TXI30201.1"/>
    <property type="molecule type" value="Genomic_DNA"/>
</dbReference>
<keyword evidence="2 4" id="KW-0456">Lyase</keyword>
<evidence type="ECO:0000313" key="4">
    <source>
        <dbReference type="EMBL" id="TXI30201.1"/>
    </source>
</evidence>
<organism evidence="4 5">
    <name type="scientific">Aquipseudomonas alcaligenes</name>
    <name type="common">Pseudomonas alcaligenes</name>
    <dbReference type="NCBI Taxonomy" id="43263"/>
    <lineage>
        <taxon>Bacteria</taxon>
        <taxon>Pseudomonadati</taxon>
        <taxon>Pseudomonadota</taxon>
        <taxon>Gammaproteobacteria</taxon>
        <taxon>Pseudomonadales</taxon>
        <taxon>Pseudomonadaceae</taxon>
        <taxon>Aquipseudomonas</taxon>
    </lineage>
</organism>
<dbReference type="InterPro" id="IPR008397">
    <property type="entry name" value="Alginate_lyase_dom"/>
</dbReference>
<evidence type="ECO:0000256" key="2">
    <source>
        <dbReference type="ARBA" id="ARBA00023239"/>
    </source>
</evidence>
<keyword evidence="1" id="KW-0732">Signal</keyword>
<dbReference type="AlphaFoldDB" id="A0A5C7VXD6"/>